<organism evidence="2 3">
    <name type="scientific">Streptomyces gulbargensis</name>
    <dbReference type="NCBI Taxonomy" id="364901"/>
    <lineage>
        <taxon>Bacteria</taxon>
        <taxon>Bacillati</taxon>
        <taxon>Actinomycetota</taxon>
        <taxon>Actinomycetes</taxon>
        <taxon>Kitasatosporales</taxon>
        <taxon>Streptomycetaceae</taxon>
        <taxon>Streptomyces</taxon>
    </lineage>
</organism>
<comment type="caution">
    <text evidence="2">The sequence shown here is derived from an EMBL/GenBank/DDBJ whole genome shotgun (WGS) entry which is preliminary data.</text>
</comment>
<proteinExistence type="predicted"/>
<protein>
    <recommendedName>
        <fullName evidence="4">Secreted protein</fullName>
    </recommendedName>
</protein>
<dbReference type="EMBL" id="BAABAJ010000001">
    <property type="protein sequence ID" value="GAA3897942.1"/>
    <property type="molecule type" value="Genomic_DNA"/>
</dbReference>
<feature type="compositionally biased region" description="Basic and acidic residues" evidence="1">
    <location>
        <begin position="18"/>
        <end position="37"/>
    </location>
</feature>
<name>A0ABP7LAA1_9ACTN</name>
<evidence type="ECO:0008006" key="4">
    <source>
        <dbReference type="Google" id="ProtNLM"/>
    </source>
</evidence>
<reference evidence="3" key="1">
    <citation type="journal article" date="2019" name="Int. J. Syst. Evol. Microbiol.">
        <title>The Global Catalogue of Microorganisms (GCM) 10K type strain sequencing project: providing services to taxonomists for standard genome sequencing and annotation.</title>
        <authorList>
            <consortium name="The Broad Institute Genomics Platform"/>
            <consortium name="The Broad Institute Genome Sequencing Center for Infectious Disease"/>
            <person name="Wu L."/>
            <person name="Ma J."/>
        </authorList>
    </citation>
    <scope>NUCLEOTIDE SEQUENCE [LARGE SCALE GENOMIC DNA]</scope>
    <source>
        <strain evidence="3">JCM 16956</strain>
    </source>
</reference>
<dbReference type="Proteomes" id="UP001501000">
    <property type="component" value="Unassembled WGS sequence"/>
</dbReference>
<sequence>MTRADGTGALRGTAVGREGNDMDVRKFTAHGTKESRNRATRGGSRMVLGAVALAAATLMPLTASGSASASSAAAAEGACTPWRSIQVDRNAAGVKYRECDRYSGLNTQTKAQLYIWDNRHDGKVAQVYTATGSNLNNRWHQTWHKFYVWGNESRHSPLVDTGWHKGHDVRVLLKAVRG</sequence>
<evidence type="ECO:0000256" key="1">
    <source>
        <dbReference type="SAM" id="MobiDB-lite"/>
    </source>
</evidence>
<gene>
    <name evidence="2" type="ORF">GCM10022244_05340</name>
</gene>
<keyword evidence="3" id="KW-1185">Reference proteome</keyword>
<feature type="region of interest" description="Disordered" evidence="1">
    <location>
        <begin position="1"/>
        <end position="41"/>
    </location>
</feature>
<accession>A0ABP7LAA1</accession>
<evidence type="ECO:0000313" key="2">
    <source>
        <dbReference type="EMBL" id="GAA3897942.1"/>
    </source>
</evidence>
<evidence type="ECO:0000313" key="3">
    <source>
        <dbReference type="Proteomes" id="UP001501000"/>
    </source>
</evidence>